<comment type="caution">
    <text evidence="1">The sequence shown here is derived from an EMBL/GenBank/DDBJ whole genome shotgun (WGS) entry which is preliminary data.</text>
</comment>
<reference evidence="1 2" key="1">
    <citation type="submission" date="2018-04" db="EMBL/GenBank/DDBJ databases">
        <authorList>
            <person name="Zhang X."/>
            <person name="Yuan J."/>
            <person name="Li F."/>
            <person name="Xiang J."/>
        </authorList>
    </citation>
    <scope>NUCLEOTIDE SEQUENCE [LARGE SCALE GENOMIC DNA]</scope>
    <source>
        <tissue evidence="1">Muscle</tissue>
    </source>
</reference>
<dbReference type="EMBL" id="QCYY01002519">
    <property type="protein sequence ID" value="ROT69779.1"/>
    <property type="molecule type" value="Genomic_DNA"/>
</dbReference>
<sequence>MSQGQRTADDEEDDPPAYKLFVTNLHIKTRIDHILRYVRRATDEDPLAVHRIEPLEGQNFVSFTVTCELKHKDTLLRKEVWPLYARVRKFSEMDLRRPAPAQRNIREQRLRDQWK</sequence>
<gene>
    <name evidence="1" type="ORF">C7M84_011994</name>
</gene>
<accession>A0A3R7PKT6</accession>
<name>A0A3R7PKT6_PENVA</name>
<organism evidence="1 2">
    <name type="scientific">Penaeus vannamei</name>
    <name type="common">Whiteleg shrimp</name>
    <name type="synonym">Litopenaeus vannamei</name>
    <dbReference type="NCBI Taxonomy" id="6689"/>
    <lineage>
        <taxon>Eukaryota</taxon>
        <taxon>Metazoa</taxon>
        <taxon>Ecdysozoa</taxon>
        <taxon>Arthropoda</taxon>
        <taxon>Crustacea</taxon>
        <taxon>Multicrustacea</taxon>
        <taxon>Malacostraca</taxon>
        <taxon>Eumalacostraca</taxon>
        <taxon>Eucarida</taxon>
        <taxon>Decapoda</taxon>
        <taxon>Dendrobranchiata</taxon>
        <taxon>Penaeoidea</taxon>
        <taxon>Penaeidae</taxon>
        <taxon>Penaeus</taxon>
    </lineage>
</organism>
<dbReference type="Proteomes" id="UP000283509">
    <property type="component" value="Unassembled WGS sequence"/>
</dbReference>
<dbReference type="AlphaFoldDB" id="A0A3R7PKT6"/>
<evidence type="ECO:0000313" key="1">
    <source>
        <dbReference type="EMBL" id="ROT69779.1"/>
    </source>
</evidence>
<proteinExistence type="predicted"/>
<evidence type="ECO:0000313" key="2">
    <source>
        <dbReference type="Proteomes" id="UP000283509"/>
    </source>
</evidence>
<dbReference type="OrthoDB" id="7323539at2759"/>
<protein>
    <submittedName>
        <fullName evidence="1">Uncharacterized protein</fullName>
    </submittedName>
</protein>
<keyword evidence="2" id="KW-1185">Reference proteome</keyword>
<reference evidence="1 2" key="2">
    <citation type="submission" date="2019-01" db="EMBL/GenBank/DDBJ databases">
        <title>The decoding of complex shrimp genome reveals the adaptation for benthos swimmer, frequently molting mechanism and breeding impact on genome.</title>
        <authorList>
            <person name="Sun Y."/>
            <person name="Gao Y."/>
            <person name="Yu Y."/>
        </authorList>
    </citation>
    <scope>NUCLEOTIDE SEQUENCE [LARGE SCALE GENOMIC DNA]</scope>
    <source>
        <tissue evidence="1">Muscle</tissue>
    </source>
</reference>